<reference evidence="1" key="1">
    <citation type="journal article" date="2018" name="DNA Res.">
        <title>Multiple hybrid de novo genome assembly of finger millet, an orphan allotetraploid crop.</title>
        <authorList>
            <person name="Hatakeyama M."/>
            <person name="Aluri S."/>
            <person name="Balachadran M.T."/>
            <person name="Sivarajan S.R."/>
            <person name="Patrignani A."/>
            <person name="Gruter S."/>
            <person name="Poveda L."/>
            <person name="Shimizu-Inatsugi R."/>
            <person name="Baeten J."/>
            <person name="Francoijs K.J."/>
            <person name="Nataraja K.N."/>
            <person name="Reddy Y.A.N."/>
            <person name="Phadnis S."/>
            <person name="Ravikumar R.L."/>
            <person name="Schlapbach R."/>
            <person name="Sreeman S.M."/>
            <person name="Shimizu K.K."/>
        </authorList>
    </citation>
    <scope>NUCLEOTIDE SEQUENCE</scope>
</reference>
<comment type="caution">
    <text evidence="1">The sequence shown here is derived from an EMBL/GenBank/DDBJ whole genome shotgun (WGS) entry which is preliminary data.</text>
</comment>
<protein>
    <submittedName>
        <fullName evidence="1">Uncharacterized protein</fullName>
    </submittedName>
</protein>
<organism evidence="1 2">
    <name type="scientific">Eleusine coracana subsp. coracana</name>
    <dbReference type="NCBI Taxonomy" id="191504"/>
    <lineage>
        <taxon>Eukaryota</taxon>
        <taxon>Viridiplantae</taxon>
        <taxon>Streptophyta</taxon>
        <taxon>Embryophyta</taxon>
        <taxon>Tracheophyta</taxon>
        <taxon>Spermatophyta</taxon>
        <taxon>Magnoliopsida</taxon>
        <taxon>Liliopsida</taxon>
        <taxon>Poales</taxon>
        <taxon>Poaceae</taxon>
        <taxon>PACMAD clade</taxon>
        <taxon>Chloridoideae</taxon>
        <taxon>Cynodonteae</taxon>
        <taxon>Eleusininae</taxon>
        <taxon>Eleusine</taxon>
    </lineage>
</organism>
<dbReference type="AlphaFoldDB" id="A0AAV5CI54"/>
<name>A0AAV5CI54_ELECO</name>
<sequence length="383" mass="42152">MAMPGLPARPSFSGLRGARWRADLGVLPGSASVSIDELRRTAADSRRRYANLRRRLLIDPHLSKDEEGATNLVVENPLSQNPESTWGQFFRNAELEKMLNQDLSRLYPELGDFFQTSTCQSMLGRILSKLNRTDRKNNVQGRTAKIRSLDDPDSDTRDLFLINDAYGAEEQKDHAGGSDSKNACKADQHAGYCSTSCEIKDTLGAASSSLSRSSSTSLSCGTEYDHDSHQVEEPFVYREYNVVDEPDPLFVNSDRTDEATGITNQPPGVMDNQFVQQNILCSADGKLKLIGDSNPIIAGGSKNETMAVGSISDIADKELTRTLRSFADSMVENIQAIETVFQPNLPLTSVDNLNETVTGSEEQAKALAALKELRKISDLLRRI</sequence>
<keyword evidence="2" id="KW-1185">Reference proteome</keyword>
<dbReference type="SUPFAM" id="SSF47923">
    <property type="entry name" value="Ypt/Rab-GAP domain of gyp1p"/>
    <property type="match status" value="1"/>
</dbReference>
<dbReference type="InterPro" id="IPR035969">
    <property type="entry name" value="Rab-GAP_TBC_sf"/>
</dbReference>
<dbReference type="EMBL" id="BQKI01000007">
    <property type="protein sequence ID" value="GJM97775.1"/>
    <property type="molecule type" value="Genomic_DNA"/>
</dbReference>
<dbReference type="Proteomes" id="UP001054889">
    <property type="component" value="Unassembled WGS sequence"/>
</dbReference>
<proteinExistence type="predicted"/>
<accession>A0AAV5CI54</accession>
<evidence type="ECO:0000313" key="2">
    <source>
        <dbReference type="Proteomes" id="UP001054889"/>
    </source>
</evidence>
<reference evidence="1" key="2">
    <citation type="submission" date="2021-12" db="EMBL/GenBank/DDBJ databases">
        <title>Resequencing data analysis of finger millet.</title>
        <authorList>
            <person name="Hatakeyama M."/>
            <person name="Aluri S."/>
            <person name="Balachadran M.T."/>
            <person name="Sivarajan S.R."/>
            <person name="Poveda L."/>
            <person name="Shimizu-Inatsugi R."/>
            <person name="Schlapbach R."/>
            <person name="Sreeman S.M."/>
            <person name="Shimizu K.K."/>
        </authorList>
    </citation>
    <scope>NUCLEOTIDE SEQUENCE</scope>
</reference>
<evidence type="ECO:0000313" key="1">
    <source>
        <dbReference type="EMBL" id="GJM97775.1"/>
    </source>
</evidence>
<gene>
    <name evidence="1" type="primary">ga14727</name>
    <name evidence="1" type="ORF">PR202_ga14727</name>
</gene>